<reference evidence="1 2" key="1">
    <citation type="submission" date="2019-10" db="EMBL/GenBank/DDBJ databases">
        <title>Nonomuraea sp. nov., isolated from Phyllanthus amarus.</title>
        <authorList>
            <person name="Klykleung N."/>
            <person name="Tanasupawat S."/>
        </authorList>
    </citation>
    <scope>NUCLEOTIDE SEQUENCE [LARGE SCALE GENOMIC DNA]</scope>
    <source>
        <strain evidence="1 2">PA1-10</strain>
    </source>
</reference>
<accession>A0A5C4W5W5</accession>
<dbReference type="RefSeq" id="WP_139633627.1">
    <property type="nucleotide sequence ID" value="NZ_VDLX02000011.1"/>
</dbReference>
<keyword evidence="2" id="KW-1185">Reference proteome</keyword>
<comment type="caution">
    <text evidence="1">The sequence shown here is derived from an EMBL/GenBank/DDBJ whole genome shotgun (WGS) entry which is preliminary data.</text>
</comment>
<evidence type="ECO:0000313" key="2">
    <source>
        <dbReference type="Proteomes" id="UP000312512"/>
    </source>
</evidence>
<dbReference type="AlphaFoldDB" id="A0A5C4W5W5"/>
<name>A0A5C4W5W5_9ACTN</name>
<evidence type="ECO:0000313" key="1">
    <source>
        <dbReference type="EMBL" id="KAB8191832.1"/>
    </source>
</evidence>
<dbReference type="EMBL" id="VDLX02000011">
    <property type="protein sequence ID" value="KAB8191832.1"/>
    <property type="molecule type" value="Genomic_DNA"/>
</dbReference>
<protein>
    <submittedName>
        <fullName evidence="1">Uncharacterized protein</fullName>
    </submittedName>
</protein>
<proteinExistence type="predicted"/>
<dbReference type="Proteomes" id="UP000312512">
    <property type="component" value="Unassembled WGS sequence"/>
</dbReference>
<sequence length="115" mass="11780">MTSADFGSFARGRGQALTGGVLAFGIAAPPVAGIVIAGFVLYRRNGYDTGALSYGVAVRLPTFVAWAGGSVVGYLTAYGTFSLTHIPSIDSLLCGGLLHALITALATTARRERTA</sequence>
<organism evidence="1 2">
    <name type="scientific">Nonomuraea phyllanthi</name>
    <dbReference type="NCBI Taxonomy" id="2219224"/>
    <lineage>
        <taxon>Bacteria</taxon>
        <taxon>Bacillati</taxon>
        <taxon>Actinomycetota</taxon>
        <taxon>Actinomycetes</taxon>
        <taxon>Streptosporangiales</taxon>
        <taxon>Streptosporangiaceae</taxon>
        <taxon>Nonomuraea</taxon>
    </lineage>
</organism>
<gene>
    <name evidence="1" type="ORF">FH608_028150</name>
</gene>
<dbReference type="OrthoDB" id="3169878at2"/>